<proteinExistence type="predicted"/>
<evidence type="ECO:0008006" key="5">
    <source>
        <dbReference type="Google" id="ProtNLM"/>
    </source>
</evidence>
<evidence type="ECO:0000256" key="1">
    <source>
        <dbReference type="SAM" id="MobiDB-lite"/>
    </source>
</evidence>
<gene>
    <name evidence="3" type="ORF">IFO71_10505</name>
</gene>
<evidence type="ECO:0000313" key="4">
    <source>
        <dbReference type="Proteomes" id="UP000613768"/>
    </source>
</evidence>
<keyword evidence="4" id="KW-1185">Reference proteome</keyword>
<organism evidence="3 4">
    <name type="scientific">Pseudomarimonas arenosa</name>
    <dbReference type="NCBI Taxonomy" id="2774145"/>
    <lineage>
        <taxon>Bacteria</taxon>
        <taxon>Pseudomonadati</taxon>
        <taxon>Pseudomonadota</taxon>
        <taxon>Gammaproteobacteria</taxon>
        <taxon>Lysobacterales</taxon>
        <taxon>Lysobacteraceae</taxon>
        <taxon>Pseudomarimonas</taxon>
    </lineage>
</organism>
<comment type="caution">
    <text evidence="3">The sequence shown here is derived from an EMBL/GenBank/DDBJ whole genome shotgun (WGS) entry which is preliminary data.</text>
</comment>
<sequence length="262" mass="28625">MTPISDNELVLYHFGDELSAERRQQIRDALEQDLALSRRLAVLQSTLQAADLDAVPEPDPQLGDRLWQGLAPRLRGAGNAMASSSPIGAARMQHSRRPRRRSWGRLIGGALAASLLLGVGFFAGRQAPPPTVVAAHVPETVELSSGRIYQATMVRHLNATRRALLTASNGQTGSIAEGNADLARSLLDNHRLYMAAADHQGDRRLLRLLQEIEPVLIELANPVRADDIQTRKGLGDFVEREDLIFQVRAVEAGLSARRTTSI</sequence>
<dbReference type="Proteomes" id="UP000613768">
    <property type="component" value="Unassembled WGS sequence"/>
</dbReference>
<dbReference type="EMBL" id="JACYTR010000018">
    <property type="protein sequence ID" value="MBD8526168.1"/>
    <property type="molecule type" value="Genomic_DNA"/>
</dbReference>
<reference evidence="3 4" key="1">
    <citation type="submission" date="2020-09" db="EMBL/GenBank/DDBJ databases">
        <title>Pseudoxanthomonas sp. CAU 1598 isolated from sand of Yaerae Beach.</title>
        <authorList>
            <person name="Kim W."/>
        </authorList>
    </citation>
    <scope>NUCLEOTIDE SEQUENCE [LARGE SCALE GENOMIC DNA]</scope>
    <source>
        <strain evidence="3 4">CAU 1598</strain>
    </source>
</reference>
<evidence type="ECO:0000256" key="2">
    <source>
        <dbReference type="SAM" id="Phobius"/>
    </source>
</evidence>
<protein>
    <recommendedName>
        <fullName evidence="5">Anti-sigma factor</fullName>
    </recommendedName>
</protein>
<keyword evidence="2" id="KW-0472">Membrane</keyword>
<keyword evidence="2" id="KW-0812">Transmembrane</keyword>
<dbReference type="AlphaFoldDB" id="A0AAW3ZJL0"/>
<evidence type="ECO:0000313" key="3">
    <source>
        <dbReference type="EMBL" id="MBD8526168.1"/>
    </source>
</evidence>
<feature type="transmembrane region" description="Helical" evidence="2">
    <location>
        <begin position="103"/>
        <end position="123"/>
    </location>
</feature>
<feature type="region of interest" description="Disordered" evidence="1">
    <location>
        <begin position="78"/>
        <end position="99"/>
    </location>
</feature>
<dbReference type="RefSeq" id="WP_192029589.1">
    <property type="nucleotide sequence ID" value="NZ_JACYTR010000018.1"/>
</dbReference>
<name>A0AAW3ZJL0_9GAMM</name>
<accession>A0AAW3ZJL0</accession>
<keyword evidence="2" id="KW-1133">Transmembrane helix</keyword>